<protein>
    <submittedName>
        <fullName evidence="2">F-box protein</fullName>
    </submittedName>
</protein>
<comment type="caution">
    <text evidence="2">The sequence shown here is derived from an EMBL/GenBank/DDBJ whole genome shotgun (WGS) entry which is preliminary data.</text>
</comment>
<name>A0AAD7Q1Q8_QUISA</name>
<dbReference type="PANTHER" id="PTHR31672">
    <property type="entry name" value="BNACNNG10540D PROTEIN"/>
    <property type="match status" value="1"/>
</dbReference>
<organism evidence="2 3">
    <name type="scientific">Quillaja saponaria</name>
    <name type="common">Soap bark tree</name>
    <dbReference type="NCBI Taxonomy" id="32244"/>
    <lineage>
        <taxon>Eukaryota</taxon>
        <taxon>Viridiplantae</taxon>
        <taxon>Streptophyta</taxon>
        <taxon>Embryophyta</taxon>
        <taxon>Tracheophyta</taxon>
        <taxon>Spermatophyta</taxon>
        <taxon>Magnoliopsida</taxon>
        <taxon>eudicotyledons</taxon>
        <taxon>Gunneridae</taxon>
        <taxon>Pentapetalae</taxon>
        <taxon>rosids</taxon>
        <taxon>fabids</taxon>
        <taxon>Fabales</taxon>
        <taxon>Quillajaceae</taxon>
        <taxon>Quillaja</taxon>
    </lineage>
</organism>
<dbReference type="PANTHER" id="PTHR31672:SF13">
    <property type="entry name" value="F-BOX PROTEIN CPR30-LIKE"/>
    <property type="match status" value="1"/>
</dbReference>
<accession>A0AAD7Q1Q8</accession>
<gene>
    <name evidence="2" type="ORF">O6P43_011030</name>
</gene>
<evidence type="ECO:0000259" key="1">
    <source>
        <dbReference type="Pfam" id="PF07734"/>
    </source>
</evidence>
<proteinExistence type="predicted"/>
<evidence type="ECO:0000313" key="3">
    <source>
        <dbReference type="Proteomes" id="UP001163823"/>
    </source>
</evidence>
<evidence type="ECO:0000313" key="2">
    <source>
        <dbReference type="EMBL" id="KAJ7973264.1"/>
    </source>
</evidence>
<feature type="domain" description="F-box associated beta-propeller type 1" evidence="1">
    <location>
        <begin position="22"/>
        <end position="263"/>
    </location>
</feature>
<dbReference type="InterPro" id="IPR017451">
    <property type="entry name" value="F-box-assoc_interact_dom"/>
</dbReference>
<dbReference type="InterPro" id="IPR006527">
    <property type="entry name" value="F-box-assoc_dom_typ1"/>
</dbReference>
<dbReference type="AlphaFoldDB" id="A0AAD7Q1Q8"/>
<dbReference type="InterPro" id="IPR050796">
    <property type="entry name" value="SCF_F-box_component"/>
</dbReference>
<keyword evidence="3" id="KW-1185">Reference proteome</keyword>
<dbReference type="Proteomes" id="UP001163823">
    <property type="component" value="Chromosome 4"/>
</dbReference>
<dbReference type="KEGG" id="qsa:O6P43_011030"/>
<dbReference type="EMBL" id="JARAOO010000004">
    <property type="protein sequence ID" value="KAJ7973264.1"/>
    <property type="molecule type" value="Genomic_DNA"/>
</dbReference>
<dbReference type="NCBIfam" id="TIGR01640">
    <property type="entry name" value="F_box_assoc_1"/>
    <property type="match status" value="1"/>
</dbReference>
<dbReference type="Pfam" id="PF07734">
    <property type="entry name" value="FBA_1"/>
    <property type="match status" value="1"/>
</dbReference>
<sequence>MSRFDKMLNPLEMLEISLKQFVIIGSCNGLLCLLDCSYTDDYRFYPLYLWNPSLKLLKKLPKPIVFTSLRHKTNWAIGFGFHPCHNDFRVLLLLCKSRNDSKSNHPRNYAYTAQVYSLTNDSWRKISLSVPCVISPDNFGLYFNGGCYWIARKYRFGADRLIISYDFVTDEFQEIMMPDNYDDGMDKIFHAVIGVLKESLALLVYGYKKDQVVPHRCCIWVMMNKCSGASATSSTATNQCWVKQFSFGLREAHEILICLGFGINGEVLMRSVGKELTSYHPQTQEFKRHSISIVDIVTFVESLALLKGKDFGGFRDDYDQVHCVGSSTSTCRPGKMKRHQTDLENNRKWNDMIKLLSNLCNNA</sequence>
<reference evidence="2" key="1">
    <citation type="journal article" date="2023" name="Science">
        <title>Elucidation of the pathway for biosynthesis of saponin adjuvants from the soapbark tree.</title>
        <authorList>
            <person name="Reed J."/>
            <person name="Orme A."/>
            <person name="El-Demerdash A."/>
            <person name="Owen C."/>
            <person name="Martin L.B.B."/>
            <person name="Misra R.C."/>
            <person name="Kikuchi S."/>
            <person name="Rejzek M."/>
            <person name="Martin A.C."/>
            <person name="Harkess A."/>
            <person name="Leebens-Mack J."/>
            <person name="Louveau T."/>
            <person name="Stephenson M.J."/>
            <person name="Osbourn A."/>
        </authorList>
    </citation>
    <scope>NUCLEOTIDE SEQUENCE</scope>
    <source>
        <strain evidence="2">S10</strain>
    </source>
</reference>